<keyword evidence="4" id="KW-1185">Reference proteome</keyword>
<dbReference type="AlphaFoldDB" id="A0A246JST2"/>
<protein>
    <submittedName>
        <fullName evidence="3">Saccharopine dehydrogenase</fullName>
    </submittedName>
</protein>
<dbReference type="GO" id="GO:0005886">
    <property type="term" value="C:plasma membrane"/>
    <property type="evidence" value="ECO:0007669"/>
    <property type="project" value="TreeGrafter"/>
</dbReference>
<dbReference type="SUPFAM" id="SSF51735">
    <property type="entry name" value="NAD(P)-binding Rossmann-fold domains"/>
    <property type="match status" value="1"/>
</dbReference>
<dbReference type="InterPro" id="IPR005097">
    <property type="entry name" value="Sacchrp_dh_NADP-bd"/>
</dbReference>
<dbReference type="RefSeq" id="WP_088442120.1">
    <property type="nucleotide sequence ID" value="NZ_BMMC01000009.1"/>
</dbReference>
<evidence type="ECO:0000256" key="1">
    <source>
        <dbReference type="ARBA" id="ARBA00010591"/>
    </source>
</evidence>
<evidence type="ECO:0000313" key="3">
    <source>
        <dbReference type="EMBL" id="OWQ96028.1"/>
    </source>
</evidence>
<evidence type="ECO:0000313" key="4">
    <source>
        <dbReference type="Proteomes" id="UP000197361"/>
    </source>
</evidence>
<proteinExistence type="inferred from homology"/>
<dbReference type="InterPro" id="IPR036291">
    <property type="entry name" value="NAD(P)-bd_dom_sf"/>
</dbReference>
<evidence type="ECO:0000259" key="2">
    <source>
        <dbReference type="Pfam" id="PF03435"/>
    </source>
</evidence>
<dbReference type="GO" id="GO:0009247">
    <property type="term" value="P:glycolipid biosynthetic process"/>
    <property type="evidence" value="ECO:0007669"/>
    <property type="project" value="TreeGrafter"/>
</dbReference>
<reference evidence="3 4" key="1">
    <citation type="journal article" date="2010" name="Int. J. Syst. Evol. Microbiol.">
        <title>Sphingopyxis bauzanensis sp. nov., a psychrophilic bacterium isolated from soil.</title>
        <authorList>
            <person name="Zhang D.C."/>
            <person name="Liu H.C."/>
            <person name="Xin Y.H."/>
            <person name="Zhou Y.G."/>
            <person name="Schinner F."/>
            <person name="Margesin R."/>
        </authorList>
    </citation>
    <scope>NUCLEOTIDE SEQUENCE [LARGE SCALE GENOMIC DNA]</scope>
    <source>
        <strain evidence="3 4">DSM 22271</strain>
    </source>
</reference>
<dbReference type="PANTHER" id="PTHR12286:SF5">
    <property type="entry name" value="SACCHAROPINE DEHYDROGENASE-LIKE OXIDOREDUCTASE"/>
    <property type="match status" value="1"/>
</dbReference>
<dbReference type="PANTHER" id="PTHR12286">
    <property type="entry name" value="SACCHAROPINE DEHYDROGENASE-LIKE OXIDOREDUCTASE"/>
    <property type="match status" value="1"/>
</dbReference>
<name>A0A246JST2_9SPHN</name>
<comment type="similarity">
    <text evidence="1">Belongs to the saccharopine dehydrogenase family. Enoyl reductase subfamily.</text>
</comment>
<dbReference type="Proteomes" id="UP000197361">
    <property type="component" value="Unassembled WGS sequence"/>
</dbReference>
<sequence>MASREFDIIVYGATGFTGRLVAEYLTQHYAGRKDAPKWAMAGRSAAKLAQVRDLIGAPKDTPLVVADASDPATLDAMAARATVILTTVGPYQLYGNELVAACVKAGTAYADLCGEPGWMREMIDEHEAAAKASGARITFSCGFDSIPFDLGVHFLQAEAVKRHGKPAPRVKGRVRKMAGGASGGTIASLTETLKAVAKKPSLALLLKSSFALTPGFEGPSQPTGLFPEYDSATGTWTAPFVMAPINTKNVHRTNFLLGHAWGADLVYDEMVMTTIGDAGKAMAEAMAKANPFGESKLKPGEGPSKEERENGFYDILFIGEYPDGTTVRASVQGDRDPGYGSTSKMLAETGLALLANKGAGGVWTPGALLGDALIARLIEHAGLTFQIEE</sequence>
<dbReference type="OrthoDB" id="4420885at2"/>
<feature type="domain" description="Saccharopine dehydrogenase NADP binding" evidence="2">
    <location>
        <begin position="8"/>
        <end position="135"/>
    </location>
</feature>
<dbReference type="Pfam" id="PF03435">
    <property type="entry name" value="Sacchrp_dh_NADP"/>
    <property type="match status" value="1"/>
</dbReference>
<comment type="caution">
    <text evidence="3">The sequence shown here is derived from an EMBL/GenBank/DDBJ whole genome shotgun (WGS) entry which is preliminary data.</text>
</comment>
<dbReference type="InterPro" id="IPR051276">
    <property type="entry name" value="Saccharopine_DH-like_oxidrdct"/>
</dbReference>
<gene>
    <name evidence="3" type="ORF">CDQ92_14940</name>
</gene>
<dbReference type="Gene3D" id="3.40.50.720">
    <property type="entry name" value="NAD(P)-binding Rossmann-like Domain"/>
    <property type="match status" value="1"/>
</dbReference>
<dbReference type="FunFam" id="3.40.50.720:FF:000413">
    <property type="entry name" value="Trans-acting enoyl reductase"/>
    <property type="match status" value="1"/>
</dbReference>
<accession>A0A246JST2</accession>
<dbReference type="EMBL" id="NISK01000003">
    <property type="protein sequence ID" value="OWQ96028.1"/>
    <property type="molecule type" value="Genomic_DNA"/>
</dbReference>
<organism evidence="3 4">
    <name type="scientific">Sphingopyxis bauzanensis</name>
    <dbReference type="NCBI Taxonomy" id="651663"/>
    <lineage>
        <taxon>Bacteria</taxon>
        <taxon>Pseudomonadati</taxon>
        <taxon>Pseudomonadota</taxon>
        <taxon>Alphaproteobacteria</taxon>
        <taxon>Sphingomonadales</taxon>
        <taxon>Sphingomonadaceae</taxon>
        <taxon>Sphingopyxis</taxon>
    </lineage>
</organism>